<dbReference type="Proteomes" id="UP001206128">
    <property type="component" value="Unassembled WGS sequence"/>
</dbReference>
<feature type="compositionally biased region" description="Basic and acidic residues" evidence="1">
    <location>
        <begin position="1"/>
        <end position="11"/>
    </location>
</feature>
<feature type="region of interest" description="Disordered" evidence="1">
    <location>
        <begin position="1"/>
        <end position="24"/>
    </location>
</feature>
<organism evidence="2 3">
    <name type="scientific">Goodfellowiella coeruleoviolacea</name>
    <dbReference type="NCBI Taxonomy" id="334858"/>
    <lineage>
        <taxon>Bacteria</taxon>
        <taxon>Bacillati</taxon>
        <taxon>Actinomycetota</taxon>
        <taxon>Actinomycetes</taxon>
        <taxon>Pseudonocardiales</taxon>
        <taxon>Pseudonocardiaceae</taxon>
        <taxon>Goodfellowiella</taxon>
    </lineage>
</organism>
<protein>
    <submittedName>
        <fullName evidence="2">Uncharacterized protein</fullName>
    </submittedName>
</protein>
<evidence type="ECO:0000313" key="3">
    <source>
        <dbReference type="Proteomes" id="UP001206128"/>
    </source>
</evidence>
<reference evidence="2" key="1">
    <citation type="submission" date="2022-06" db="EMBL/GenBank/DDBJ databases">
        <title>Genomic Encyclopedia of Archaeal and Bacterial Type Strains, Phase II (KMG-II): from individual species to whole genera.</title>
        <authorList>
            <person name="Goeker M."/>
        </authorList>
    </citation>
    <scope>NUCLEOTIDE SEQUENCE</scope>
    <source>
        <strain evidence="2">DSM 43935</strain>
    </source>
</reference>
<name>A0AAE3KKF8_9PSEU</name>
<comment type="caution">
    <text evidence="2">The sequence shown here is derived from an EMBL/GenBank/DDBJ whole genome shotgun (WGS) entry which is preliminary data.</text>
</comment>
<dbReference type="EMBL" id="JAMTCK010000018">
    <property type="protein sequence ID" value="MCP2169324.1"/>
    <property type="molecule type" value="Genomic_DNA"/>
</dbReference>
<dbReference type="AlphaFoldDB" id="A0AAE3KKF8"/>
<keyword evidence="3" id="KW-1185">Reference proteome</keyword>
<dbReference type="RefSeq" id="WP_253778035.1">
    <property type="nucleotide sequence ID" value="NZ_JAMTCK010000018.1"/>
</dbReference>
<accession>A0AAE3KKF8</accession>
<proteinExistence type="predicted"/>
<gene>
    <name evidence="2" type="ORF">LX83_006209</name>
</gene>
<evidence type="ECO:0000313" key="2">
    <source>
        <dbReference type="EMBL" id="MCP2169324.1"/>
    </source>
</evidence>
<sequence>MAQDDSREHGLPRAARVHQPLMSEADAERVRRWHEAAYQELRAQTGSQTVSYLGRRLVVPPPTRATAP</sequence>
<evidence type="ECO:0000256" key="1">
    <source>
        <dbReference type="SAM" id="MobiDB-lite"/>
    </source>
</evidence>